<dbReference type="EMBL" id="NOXS01000031">
    <property type="protein sequence ID" value="OYQ19545.1"/>
    <property type="molecule type" value="Genomic_DNA"/>
</dbReference>
<dbReference type="Pfam" id="PF24102">
    <property type="entry name" value="FLAD1_M"/>
    <property type="match status" value="1"/>
</dbReference>
<proteinExistence type="predicted"/>
<dbReference type="InterPro" id="IPR001453">
    <property type="entry name" value="MoaB/Mog_dom"/>
</dbReference>
<name>A0A255XSY2_9PROT</name>
<dbReference type="SUPFAM" id="SSF53218">
    <property type="entry name" value="Molybdenum cofactor biosynthesis proteins"/>
    <property type="match status" value="1"/>
</dbReference>
<dbReference type="Pfam" id="PF00994">
    <property type="entry name" value="MoCF_biosynth"/>
    <property type="match status" value="1"/>
</dbReference>
<dbReference type="OrthoDB" id="9801454at2"/>
<keyword evidence="3" id="KW-1185">Reference proteome</keyword>
<gene>
    <name evidence="2" type="ORF">CHR90_09020</name>
</gene>
<organism evidence="2 3">
    <name type="scientific">Elstera cyanobacteriorum</name>
    <dbReference type="NCBI Taxonomy" id="2022747"/>
    <lineage>
        <taxon>Bacteria</taxon>
        <taxon>Pseudomonadati</taxon>
        <taxon>Pseudomonadota</taxon>
        <taxon>Alphaproteobacteria</taxon>
        <taxon>Rhodospirillales</taxon>
        <taxon>Rhodospirillaceae</taxon>
        <taxon>Elstera</taxon>
    </lineage>
</organism>
<dbReference type="InterPro" id="IPR036425">
    <property type="entry name" value="MoaB/Mog-like_dom_sf"/>
</dbReference>
<feature type="domain" description="MoaB/Mog" evidence="1">
    <location>
        <begin position="6"/>
        <end position="166"/>
    </location>
</feature>
<accession>A0A255XSY2</accession>
<reference evidence="2 3" key="1">
    <citation type="submission" date="2017-07" db="EMBL/GenBank/DDBJ databases">
        <title>Elstera cyanobacteriorum sp. nov., a novel bacterium isolated from cyanobacterial aggregates in a eutrophic lake.</title>
        <authorList>
            <person name="Cai H."/>
        </authorList>
    </citation>
    <scope>NUCLEOTIDE SEQUENCE [LARGE SCALE GENOMIC DNA]</scope>
    <source>
        <strain evidence="2 3">TH019</strain>
    </source>
</reference>
<dbReference type="PANTHER" id="PTHR13939">
    <property type="entry name" value="NICOTINAMIDE-NUCLEOTIDE AMIDOHYDROLASE PNCC"/>
    <property type="match status" value="1"/>
</dbReference>
<dbReference type="Gene3D" id="3.40.980.10">
    <property type="entry name" value="MoaB/Mog-like domain"/>
    <property type="match status" value="1"/>
</dbReference>
<evidence type="ECO:0000313" key="2">
    <source>
        <dbReference type="EMBL" id="OYQ19545.1"/>
    </source>
</evidence>
<protein>
    <submittedName>
        <fullName evidence="2">Competence/damage-inducible protein A</fullName>
    </submittedName>
</protein>
<comment type="caution">
    <text evidence="2">The sequence shown here is derived from an EMBL/GenBank/DDBJ whole genome shotgun (WGS) entry which is preliminary data.</text>
</comment>
<dbReference type="CDD" id="cd00885">
    <property type="entry name" value="cinA"/>
    <property type="match status" value="1"/>
</dbReference>
<dbReference type="RefSeq" id="WP_094408650.1">
    <property type="nucleotide sequence ID" value="NZ_BMJZ01000004.1"/>
</dbReference>
<dbReference type="PANTHER" id="PTHR13939:SF0">
    <property type="entry name" value="NMN AMIDOHYDROLASE-LIKE PROTEIN YFAY"/>
    <property type="match status" value="1"/>
</dbReference>
<sequence>MSATAAILVIGNEILSGRTHDTNIHSIAGALTARGIVVAEARAVPDVEAVIVATVNELRGRYTYVFTTGGIGPTHDDITAACIAKAFGVTLHRDPLAVKMLEAHYEPGQLTEARLKMAEVPVGASLVENPVSRAPGFRMANVFTLAGVPRIAQAMMDNILPTLAEGPAIHAQTVSCTLGEGVIAEGLGAVQARYPDLSIGSYPYFRNGVLGVSLVTRGTDRSAVEAASREIAAMVEGLGGTALVVEGMA</sequence>
<dbReference type="InterPro" id="IPR056596">
    <property type="entry name" value="FLAD1_M"/>
</dbReference>
<evidence type="ECO:0000259" key="1">
    <source>
        <dbReference type="SMART" id="SM00852"/>
    </source>
</evidence>
<dbReference type="SMART" id="SM00852">
    <property type="entry name" value="MoCF_biosynth"/>
    <property type="match status" value="1"/>
</dbReference>
<dbReference type="Proteomes" id="UP000216361">
    <property type="component" value="Unassembled WGS sequence"/>
</dbReference>
<dbReference type="InterPro" id="IPR050101">
    <property type="entry name" value="CinA"/>
</dbReference>
<dbReference type="AlphaFoldDB" id="A0A255XSY2"/>
<evidence type="ECO:0000313" key="3">
    <source>
        <dbReference type="Proteomes" id="UP000216361"/>
    </source>
</evidence>